<proteinExistence type="predicted"/>
<evidence type="ECO:0000313" key="2">
    <source>
        <dbReference type="Proteomes" id="UP000490922"/>
    </source>
</evidence>
<dbReference type="Proteomes" id="UP000490922">
    <property type="component" value="Unassembled WGS sequence"/>
</dbReference>
<gene>
    <name evidence="1" type="ORF">F6464_03895</name>
</gene>
<reference evidence="1 2" key="1">
    <citation type="submission" date="2019-09" db="EMBL/GenBank/DDBJ databases">
        <title>Flavobacterium sp. nov., isolated from glacier ice.</title>
        <authorList>
            <person name="Liu Q."/>
        </authorList>
    </citation>
    <scope>NUCLEOTIDE SEQUENCE [LARGE SCALE GENOMIC DNA]</scope>
    <source>
        <strain evidence="1 2">NBRC 112527</strain>
    </source>
</reference>
<keyword evidence="2" id="KW-1185">Reference proteome</keyword>
<dbReference type="InterPro" id="IPR018736">
    <property type="entry name" value="DUF2279_periplasmic_lipo"/>
</dbReference>
<sequence length="302" mass="34567">MLKYKTHIYLILFVFIFSSSVFSQILKPNDTLNTKRRNAVIITEAALSTGVLIGLHQLWYADYPKSDFHFINDNSEWLQMDKAGHVFSAYQLGRFSKEALQWSGVCRKNQLLYGSTFGFVFLSAVEVMDGYSSNWGASVGDIVANASGTAIYVSQELLWKEQRIVPKFSFHTTPYAPVRPNVLGNALSEQILKDYNGQTYWLSVNLHSFLKDSKVPKWFNIAIGYGAEGMITGNDAFINTIFLPESKRYRQFYFSFDADLTKIPTKSHLLKTFFSIFNSVKIPTPTFEINGKGNLRFHYFYF</sequence>
<comment type="caution">
    <text evidence="1">The sequence shown here is derived from an EMBL/GenBank/DDBJ whole genome shotgun (WGS) entry which is preliminary data.</text>
</comment>
<name>A0A7J5AGJ0_9FLAO</name>
<dbReference type="OrthoDB" id="9803535at2"/>
<dbReference type="EMBL" id="WAEM01000002">
    <property type="protein sequence ID" value="KAB1156508.1"/>
    <property type="molecule type" value="Genomic_DNA"/>
</dbReference>
<evidence type="ECO:0000313" key="1">
    <source>
        <dbReference type="EMBL" id="KAB1156508.1"/>
    </source>
</evidence>
<dbReference type="AlphaFoldDB" id="A0A7J5AGJ0"/>
<organism evidence="1 2">
    <name type="scientific">Flavobacterium luteum</name>
    <dbReference type="NCBI Taxonomy" id="2026654"/>
    <lineage>
        <taxon>Bacteria</taxon>
        <taxon>Pseudomonadati</taxon>
        <taxon>Bacteroidota</taxon>
        <taxon>Flavobacteriia</taxon>
        <taxon>Flavobacteriales</taxon>
        <taxon>Flavobacteriaceae</taxon>
        <taxon>Flavobacterium</taxon>
    </lineage>
</organism>
<accession>A0A7J5AGJ0</accession>
<dbReference type="Pfam" id="PF10043">
    <property type="entry name" value="DUF2279"/>
    <property type="match status" value="1"/>
</dbReference>
<dbReference type="RefSeq" id="WP_151106504.1">
    <property type="nucleotide sequence ID" value="NZ_WAEM01000002.1"/>
</dbReference>
<protein>
    <submittedName>
        <fullName evidence="1">DUF2279 domain-containing protein</fullName>
    </submittedName>
</protein>